<feature type="domain" description="G-protein coupled receptors family 1 profile" evidence="6">
    <location>
        <begin position="52"/>
        <end position="326"/>
    </location>
</feature>
<evidence type="ECO:0000256" key="3">
    <source>
        <dbReference type="ARBA" id="ARBA00022989"/>
    </source>
</evidence>
<feature type="transmembrane region" description="Helical" evidence="5">
    <location>
        <begin position="267"/>
        <end position="287"/>
    </location>
</feature>
<dbReference type="HOGENOM" id="CLU_732137_0_0_1"/>
<sequence>MYDTQNITQSAAPAFQFYPEGYFVLTEKQLDDARFAFYVVLNPLTALFGIGGNISSFLILIRKTMRTTQNLILLALSITDAMHLLATFCHSFSHIMTYFYKQEWNNLINDAFPYFGAYLYHVWGRISAMLTVCITLERLIAVTMPLKVKMIWTKKVTLVCIFLSYFIPATIMVTQIFEYEAAHVYFPNSTDYKVTLVLTDLGKDRILFTNLYNANMTILRYMPIFIVSLANLIIIAGLWHHARQRKHLKTGSESMISSKELKITRTLIMVSVVFFISSAPGTTVFLIQNLDPEYNFPFFRNNGYTMALIVSLWLEVLNSSINFVIYVATNSKFRDMYCEMFPCCGKVKKQNVYVDSSKKTTSISVLSDQETNEVTPSS</sequence>
<keyword evidence="8" id="KW-1185">Reference proteome</keyword>
<dbReference type="GeneID" id="20238469"/>
<dbReference type="OMA" id="ICNIAII"/>
<evidence type="ECO:0000256" key="2">
    <source>
        <dbReference type="ARBA" id="ARBA00022692"/>
    </source>
</evidence>
<dbReference type="CTD" id="20238469"/>
<accession>V4C221</accession>
<feature type="transmembrane region" description="Helical" evidence="5">
    <location>
        <begin position="71"/>
        <end position="95"/>
    </location>
</feature>
<proteinExistence type="predicted"/>
<evidence type="ECO:0000256" key="4">
    <source>
        <dbReference type="ARBA" id="ARBA00023136"/>
    </source>
</evidence>
<dbReference type="PRINTS" id="PR00237">
    <property type="entry name" value="GPCRRHODOPSN"/>
</dbReference>
<dbReference type="PROSITE" id="PS50262">
    <property type="entry name" value="G_PROTEIN_RECEP_F1_2"/>
    <property type="match status" value="1"/>
</dbReference>
<keyword evidence="3 5" id="KW-1133">Transmembrane helix</keyword>
<evidence type="ECO:0000256" key="5">
    <source>
        <dbReference type="SAM" id="Phobius"/>
    </source>
</evidence>
<dbReference type="CDD" id="cd14978">
    <property type="entry name" value="7tmA_FMRFamide_R-like"/>
    <property type="match status" value="1"/>
</dbReference>
<keyword evidence="4 5" id="KW-0472">Membrane</keyword>
<dbReference type="RefSeq" id="XP_009054029.1">
    <property type="nucleotide sequence ID" value="XM_009055781.1"/>
</dbReference>
<dbReference type="Pfam" id="PF00001">
    <property type="entry name" value="7tm_1"/>
    <property type="match status" value="1"/>
</dbReference>
<dbReference type="Proteomes" id="UP000030746">
    <property type="component" value="Unassembled WGS sequence"/>
</dbReference>
<organism evidence="7 8">
    <name type="scientific">Lottia gigantea</name>
    <name type="common">Giant owl limpet</name>
    <dbReference type="NCBI Taxonomy" id="225164"/>
    <lineage>
        <taxon>Eukaryota</taxon>
        <taxon>Metazoa</taxon>
        <taxon>Spiralia</taxon>
        <taxon>Lophotrochozoa</taxon>
        <taxon>Mollusca</taxon>
        <taxon>Gastropoda</taxon>
        <taxon>Patellogastropoda</taxon>
        <taxon>Lottioidea</taxon>
        <taxon>Lottiidae</taxon>
        <taxon>Lottia</taxon>
    </lineage>
</organism>
<dbReference type="EMBL" id="KB201656">
    <property type="protein sequence ID" value="ESO95529.1"/>
    <property type="molecule type" value="Genomic_DNA"/>
</dbReference>
<dbReference type="AlphaFoldDB" id="V4C221"/>
<comment type="subcellular location">
    <subcellularLocation>
        <location evidence="1">Membrane</location>
    </subcellularLocation>
</comment>
<dbReference type="KEGG" id="lgi:LOTGIDRAFT_160694"/>
<dbReference type="GO" id="GO:0004930">
    <property type="term" value="F:G protein-coupled receptor activity"/>
    <property type="evidence" value="ECO:0007669"/>
    <property type="project" value="InterPro"/>
</dbReference>
<dbReference type="PANTHER" id="PTHR46641">
    <property type="entry name" value="FMRFAMIDE RECEPTOR-RELATED"/>
    <property type="match status" value="1"/>
</dbReference>
<reference evidence="7 8" key="1">
    <citation type="journal article" date="2013" name="Nature">
        <title>Insights into bilaterian evolution from three spiralian genomes.</title>
        <authorList>
            <person name="Simakov O."/>
            <person name="Marletaz F."/>
            <person name="Cho S.J."/>
            <person name="Edsinger-Gonzales E."/>
            <person name="Havlak P."/>
            <person name="Hellsten U."/>
            <person name="Kuo D.H."/>
            <person name="Larsson T."/>
            <person name="Lv J."/>
            <person name="Arendt D."/>
            <person name="Savage R."/>
            <person name="Osoegawa K."/>
            <person name="de Jong P."/>
            <person name="Grimwood J."/>
            <person name="Chapman J.A."/>
            <person name="Shapiro H."/>
            <person name="Aerts A."/>
            <person name="Otillar R.P."/>
            <person name="Terry A.Y."/>
            <person name="Boore J.L."/>
            <person name="Grigoriev I.V."/>
            <person name="Lindberg D.R."/>
            <person name="Seaver E.C."/>
            <person name="Weisblat D.A."/>
            <person name="Putnam N.H."/>
            <person name="Rokhsar D.S."/>
        </authorList>
    </citation>
    <scope>NUCLEOTIDE SEQUENCE [LARGE SCALE GENOMIC DNA]</scope>
</reference>
<dbReference type="GO" id="GO:0016020">
    <property type="term" value="C:membrane"/>
    <property type="evidence" value="ECO:0007669"/>
    <property type="project" value="UniProtKB-SubCell"/>
</dbReference>
<dbReference type="InterPro" id="IPR017452">
    <property type="entry name" value="GPCR_Rhodpsn_7TM"/>
</dbReference>
<dbReference type="SMART" id="SM01381">
    <property type="entry name" value="7TM_GPCR_Srsx"/>
    <property type="match status" value="1"/>
</dbReference>
<dbReference type="OrthoDB" id="6276488at2759"/>
<dbReference type="SUPFAM" id="SSF81321">
    <property type="entry name" value="Family A G protein-coupled receptor-like"/>
    <property type="match status" value="1"/>
</dbReference>
<evidence type="ECO:0000259" key="6">
    <source>
        <dbReference type="PROSITE" id="PS50262"/>
    </source>
</evidence>
<feature type="transmembrane region" description="Helical" evidence="5">
    <location>
        <begin position="218"/>
        <end position="239"/>
    </location>
</feature>
<protein>
    <recommendedName>
        <fullName evidence="6">G-protein coupled receptors family 1 profile domain-containing protein</fullName>
    </recommendedName>
</protein>
<evidence type="ECO:0000313" key="8">
    <source>
        <dbReference type="Proteomes" id="UP000030746"/>
    </source>
</evidence>
<name>V4C221_LOTGI</name>
<feature type="transmembrane region" description="Helical" evidence="5">
    <location>
        <begin position="115"/>
        <end position="136"/>
    </location>
</feature>
<dbReference type="InterPro" id="IPR052954">
    <property type="entry name" value="GPCR-Ligand_Int"/>
</dbReference>
<feature type="transmembrane region" description="Helical" evidence="5">
    <location>
        <begin position="35"/>
        <end position="59"/>
    </location>
</feature>
<dbReference type="PANTHER" id="PTHR46641:SF2">
    <property type="entry name" value="FMRFAMIDE RECEPTOR"/>
    <property type="match status" value="1"/>
</dbReference>
<dbReference type="Gene3D" id="1.20.1070.10">
    <property type="entry name" value="Rhodopsin 7-helix transmembrane proteins"/>
    <property type="match status" value="1"/>
</dbReference>
<evidence type="ECO:0000256" key="1">
    <source>
        <dbReference type="ARBA" id="ARBA00004370"/>
    </source>
</evidence>
<feature type="transmembrane region" description="Helical" evidence="5">
    <location>
        <begin position="156"/>
        <end position="177"/>
    </location>
</feature>
<keyword evidence="2 5" id="KW-0812">Transmembrane</keyword>
<feature type="transmembrane region" description="Helical" evidence="5">
    <location>
        <begin position="307"/>
        <end position="328"/>
    </location>
</feature>
<evidence type="ECO:0000313" key="7">
    <source>
        <dbReference type="EMBL" id="ESO95529.1"/>
    </source>
</evidence>
<dbReference type="InterPro" id="IPR000276">
    <property type="entry name" value="GPCR_Rhodpsn"/>
</dbReference>
<gene>
    <name evidence="7" type="ORF">LOTGIDRAFT_160694</name>
</gene>